<organism evidence="3 4">
    <name type="scientific">Erysiphe neolycopersici</name>
    <dbReference type="NCBI Taxonomy" id="212602"/>
    <lineage>
        <taxon>Eukaryota</taxon>
        <taxon>Fungi</taxon>
        <taxon>Dikarya</taxon>
        <taxon>Ascomycota</taxon>
        <taxon>Pezizomycotina</taxon>
        <taxon>Leotiomycetes</taxon>
        <taxon>Erysiphales</taxon>
        <taxon>Erysiphaceae</taxon>
        <taxon>Erysiphe</taxon>
    </lineage>
</organism>
<evidence type="ECO:0000313" key="4">
    <source>
        <dbReference type="Proteomes" id="UP000286134"/>
    </source>
</evidence>
<protein>
    <submittedName>
        <fullName evidence="3">Uncharacterized protein</fullName>
    </submittedName>
</protein>
<name>A0A420HY39_9PEZI</name>
<comment type="caution">
    <text evidence="3">The sequence shown here is derived from an EMBL/GenBank/DDBJ whole genome shotgun (WGS) entry which is preliminary data.</text>
</comment>
<keyword evidence="2" id="KW-0812">Transmembrane</keyword>
<evidence type="ECO:0000256" key="1">
    <source>
        <dbReference type="SAM" id="MobiDB-lite"/>
    </source>
</evidence>
<evidence type="ECO:0000313" key="3">
    <source>
        <dbReference type="EMBL" id="RKF62374.1"/>
    </source>
</evidence>
<dbReference type="EMBL" id="MCFK01003399">
    <property type="protein sequence ID" value="RKF62374.1"/>
    <property type="molecule type" value="Genomic_DNA"/>
</dbReference>
<accession>A0A420HY39</accession>
<keyword evidence="2" id="KW-1133">Transmembrane helix</keyword>
<keyword evidence="4" id="KW-1185">Reference proteome</keyword>
<reference evidence="3 4" key="1">
    <citation type="journal article" date="2018" name="BMC Genomics">
        <title>Comparative genome analyses reveal sequence features reflecting distinct modes of host-adaptation between dicot and monocot powdery mildew.</title>
        <authorList>
            <person name="Wu Y."/>
            <person name="Ma X."/>
            <person name="Pan Z."/>
            <person name="Kale S.D."/>
            <person name="Song Y."/>
            <person name="King H."/>
            <person name="Zhang Q."/>
            <person name="Presley C."/>
            <person name="Deng X."/>
            <person name="Wei C.I."/>
            <person name="Xiao S."/>
        </authorList>
    </citation>
    <scope>NUCLEOTIDE SEQUENCE [LARGE SCALE GENOMIC DNA]</scope>
    <source>
        <strain evidence="3">UMSG2</strain>
    </source>
</reference>
<gene>
    <name evidence="3" type="ORF">OnM2_033044</name>
</gene>
<feature type="compositionally biased region" description="Polar residues" evidence="1">
    <location>
        <begin position="8"/>
        <end position="24"/>
    </location>
</feature>
<feature type="transmembrane region" description="Helical" evidence="2">
    <location>
        <begin position="45"/>
        <end position="62"/>
    </location>
</feature>
<keyword evidence="2" id="KW-0472">Membrane</keyword>
<proteinExistence type="predicted"/>
<evidence type="ECO:0000256" key="2">
    <source>
        <dbReference type="SAM" id="Phobius"/>
    </source>
</evidence>
<dbReference type="AlphaFoldDB" id="A0A420HY39"/>
<sequence>MDRRYQEVASTVATTTPHNSPTNRNKSKSKAQLDIRSRLDGASPFYPAAIIVTYLLLFSIGFRHPIILYIP</sequence>
<dbReference type="Proteomes" id="UP000286134">
    <property type="component" value="Unassembled WGS sequence"/>
</dbReference>
<feature type="region of interest" description="Disordered" evidence="1">
    <location>
        <begin position="1"/>
        <end position="32"/>
    </location>
</feature>